<keyword evidence="6" id="KW-0539">Nucleus</keyword>
<proteinExistence type="inferred from homology"/>
<evidence type="ECO:0000256" key="6">
    <source>
        <dbReference type="ARBA" id="ARBA00023242"/>
    </source>
</evidence>
<dbReference type="InterPro" id="IPR009057">
    <property type="entry name" value="Homeodomain-like_sf"/>
</dbReference>
<feature type="compositionally biased region" description="Polar residues" evidence="7">
    <location>
        <begin position="1282"/>
        <end position="1294"/>
    </location>
</feature>
<feature type="compositionally biased region" description="Polar residues" evidence="7">
    <location>
        <begin position="1182"/>
        <end position="1196"/>
    </location>
</feature>
<dbReference type="STRING" id="46835.A0A504Z5I4"/>
<gene>
    <name evidence="9" type="ORF">FGIG_02909</name>
</gene>
<feature type="domain" description="TERF2-interacting telomeric protein 1 Myb" evidence="8">
    <location>
        <begin position="62"/>
        <end position="117"/>
    </location>
</feature>
<feature type="domain" description="TERF2-interacting telomeric protein 1 Myb" evidence="8">
    <location>
        <begin position="137"/>
        <end position="188"/>
    </location>
</feature>
<comment type="subcellular location">
    <subcellularLocation>
        <location evidence="2">Chromosome</location>
        <location evidence="2">Telomere</location>
    </subcellularLocation>
    <subcellularLocation>
        <location evidence="1">Nucleus</location>
    </subcellularLocation>
</comment>
<dbReference type="GO" id="GO:0031848">
    <property type="term" value="P:protection from non-homologous end joining at telomere"/>
    <property type="evidence" value="ECO:0007669"/>
    <property type="project" value="TreeGrafter"/>
</dbReference>
<dbReference type="CDD" id="cd11655">
    <property type="entry name" value="rap1_myb-like"/>
    <property type="match status" value="1"/>
</dbReference>
<organism evidence="9 10">
    <name type="scientific">Fasciola gigantica</name>
    <name type="common">Giant liver fluke</name>
    <dbReference type="NCBI Taxonomy" id="46835"/>
    <lineage>
        <taxon>Eukaryota</taxon>
        <taxon>Metazoa</taxon>
        <taxon>Spiralia</taxon>
        <taxon>Lophotrochozoa</taxon>
        <taxon>Platyhelminthes</taxon>
        <taxon>Trematoda</taxon>
        <taxon>Digenea</taxon>
        <taxon>Plagiorchiida</taxon>
        <taxon>Echinostomata</taxon>
        <taxon>Echinostomatoidea</taxon>
        <taxon>Fasciolidae</taxon>
        <taxon>Fasciola</taxon>
    </lineage>
</organism>
<comment type="similarity">
    <text evidence="3">Belongs to the RAP1 family.</text>
</comment>
<dbReference type="GO" id="GO:0010833">
    <property type="term" value="P:telomere maintenance via telomere lengthening"/>
    <property type="evidence" value="ECO:0007669"/>
    <property type="project" value="TreeGrafter"/>
</dbReference>
<sequence>MKVAFRQAGHFISSDVFLFMRCLSQRDLGGNDHSTVRTGLFFAHVELEDNMSVCSDRKRRPFTVTESAAIWKYIISNDLQNHIHRRSVWQAMEAAGITTHSAESMRSHFRQVLFPQLNQKPFDHLIQRSFRGRRHEYTERDDQAILNYIVQNQRYRETKSRKFWKDLERQKVTSHSAESMRNRFRRTLLYRFLSELRCVLTLPEYEDFLRSLGMQLNDTVNGSSLVSHGPLEKDIASQRADVGISSCPSVAHSTPHKSPANSCQMTRENGKLVSSFRNQSAAVLGPPQDRVAMDTTAAVTPTATPTSHRPADVRNLIREIRQSSNLITDDTEVYVLLHMTNGSVIEAENFLRTGRRHPDLPPGCSPPLWTLEADTQLTSTNVDVIRELIKRFGTDEWIQISRGSYALVVSATDGRVKITMQSFPLSPVPSEKLLGPGHGPGVWPLRERLALASALLDVDNQNTSWPGISRQLIRFTTPGRPESWCSARACAKQYALLLDAVELTRRQKTPAEQSRMHILHATHLPAPTTPGLSVAERLVKRLTAEHVDELRARIRLGQKYYSFFKQFLAALESGKLDSQLSTLQHLIHSGSGSSTSHTSIGISTVQTAKGKSEVESLMCGFKQLWPELDTVYAVPDSTWIYPSGPGSVAAGSSGVSGATGAIPGNSGGSKSSGAAGTASMNRLCALLAEASSAIRTPCRENRRRTKNGRARPLGWIRPHIEGTGVVSHTTTATTRAAVATRQRYLSTANKKRVGTQNNARQTIGRRQKYHRVTHRVKKELEEFVHIEDENEECAAAVLDGVEILLESIKVAEPVIYANDGDVDPQDLNADRAGQANLESDAASTRGLEVETADEFYSSDMLDDRSEKPNYELNSGASTPSTAAMYVSDTDEIMPEIEDLGEEDREELIATPSMKFDDGEVRGTSPGTVSSISGPEQSVSTRDGETTSHYPSADDEEPMTPAMCESERVSTNSFHSSQSTEAAGDQYSDEICDTTERDQTATLIVRSSFGVLENESERPIADIDDVSPVPILEDSDDQTIHVDIDQSITEPGTADISQSPLCTEAHQDPISEVMPCMTEPQSSSFTNQAHSPVVVHSPANADQPLNQIESTIATDSRKQSSDGSVEPIPNQDRSIHSIPPPNLSEEPAGETEVPAKDPHFSESVHNDHLLGPRSPLKKHTPISDESTSYFDSPLRSQSTDEAKHVVVAASSYISPSTNGSVLPFSPKPEKHLSGFSSPLVESGFSLHEPDTRQTFSDLAQFHSSSTPSGRELAIELSPANLEGYNTHTSRGSDNSPDVDKPCSRKKQRRNRPRHRSSCKQLMSEMLSKGSPVVELSHLMLPFSSPECGGFSVDLQARVTLEPISFHYPVESPQQISVVEHSPTKLDNPITPKSPGLRLRFCRQGSKLTVVQSSLDPPVVNANRESDTTWCNEVLDTAEQALNEFASNCSSEDSSDDLRSNDLELALVRNALQSLRNEMDIGITHDRRSLTHELLSVLARIVMTCPNDGISNRAAQHVYSSVDHLLAEYALCTDKPISPYSVSLGSGPCIPPLKIKRTRKRARII</sequence>
<feature type="compositionally biased region" description="Polar residues" evidence="7">
    <location>
        <begin position="871"/>
        <end position="881"/>
    </location>
</feature>
<feature type="compositionally biased region" description="Basic and acidic residues" evidence="7">
    <location>
        <begin position="1152"/>
        <end position="1169"/>
    </location>
</feature>
<keyword evidence="4" id="KW-0158">Chromosome</keyword>
<dbReference type="SUPFAM" id="SSF46689">
    <property type="entry name" value="Homeodomain-like"/>
    <property type="match status" value="1"/>
</dbReference>
<evidence type="ECO:0000256" key="4">
    <source>
        <dbReference type="ARBA" id="ARBA00022454"/>
    </source>
</evidence>
<evidence type="ECO:0000256" key="3">
    <source>
        <dbReference type="ARBA" id="ARBA00010467"/>
    </source>
</evidence>
<dbReference type="InterPro" id="IPR015010">
    <property type="entry name" value="TERF2IP_Myb"/>
</dbReference>
<comment type="caution">
    <text evidence="9">The sequence shown here is derived from an EMBL/GenBank/DDBJ whole genome shotgun (WGS) entry which is preliminary data.</text>
</comment>
<evidence type="ECO:0000313" key="10">
    <source>
        <dbReference type="Proteomes" id="UP000316759"/>
    </source>
</evidence>
<dbReference type="Pfam" id="PF08914">
    <property type="entry name" value="Myb_Rap1"/>
    <property type="match status" value="2"/>
</dbReference>
<dbReference type="InterPro" id="IPR039595">
    <property type="entry name" value="TE2IP/Rap1"/>
</dbReference>
<evidence type="ECO:0000256" key="1">
    <source>
        <dbReference type="ARBA" id="ARBA00004123"/>
    </source>
</evidence>
<dbReference type="Gene3D" id="1.10.10.60">
    <property type="entry name" value="Homeodomain-like"/>
    <property type="match status" value="2"/>
</dbReference>
<keyword evidence="10" id="KW-1185">Reference proteome</keyword>
<evidence type="ECO:0000256" key="5">
    <source>
        <dbReference type="ARBA" id="ARBA00022895"/>
    </source>
</evidence>
<dbReference type="GO" id="GO:0042162">
    <property type="term" value="F:telomeric DNA binding"/>
    <property type="evidence" value="ECO:0007669"/>
    <property type="project" value="TreeGrafter"/>
</dbReference>
<feature type="compositionally biased region" description="Polar residues" evidence="7">
    <location>
        <begin position="924"/>
        <end position="940"/>
    </location>
</feature>
<keyword evidence="5" id="KW-0779">Telomere</keyword>
<feature type="region of interest" description="Disordered" evidence="7">
    <location>
        <begin position="861"/>
        <end position="885"/>
    </location>
</feature>
<name>A0A504Z5I4_FASGI</name>
<feature type="compositionally biased region" description="Polar residues" evidence="7">
    <location>
        <begin position="968"/>
        <end position="980"/>
    </location>
</feature>
<reference evidence="9 10" key="1">
    <citation type="submission" date="2019-04" db="EMBL/GenBank/DDBJ databases">
        <title>Annotation for the trematode Fasciola gigantica.</title>
        <authorList>
            <person name="Choi Y.-J."/>
        </authorList>
    </citation>
    <scope>NUCLEOTIDE SEQUENCE [LARGE SCALE GENOMIC DNA]</scope>
    <source>
        <strain evidence="9">Uganda_cow_1</strain>
    </source>
</reference>
<protein>
    <submittedName>
        <fullName evidence="9">Bromodomain containing protein 8</fullName>
    </submittedName>
</protein>
<dbReference type="PANTHER" id="PTHR16466:SF6">
    <property type="entry name" value="TELOMERIC REPEAT-BINDING FACTOR 2-INTERACTING PROTEIN 1"/>
    <property type="match status" value="1"/>
</dbReference>
<evidence type="ECO:0000256" key="2">
    <source>
        <dbReference type="ARBA" id="ARBA00004574"/>
    </source>
</evidence>
<evidence type="ECO:0000256" key="7">
    <source>
        <dbReference type="SAM" id="MobiDB-lite"/>
    </source>
</evidence>
<feature type="region of interest" description="Disordered" evidence="7">
    <location>
        <begin position="1111"/>
        <end position="1196"/>
    </location>
</feature>
<dbReference type="PANTHER" id="PTHR16466">
    <property type="entry name" value="TELOMERE REPEAT-BINDING FACTOR 2-INTERACTING PROTEIN 1"/>
    <property type="match status" value="1"/>
</dbReference>
<feature type="region of interest" description="Disordered" evidence="7">
    <location>
        <begin position="1281"/>
        <end position="1317"/>
    </location>
</feature>
<dbReference type="EMBL" id="SUNJ01002571">
    <property type="protein sequence ID" value="TPP65877.1"/>
    <property type="molecule type" value="Genomic_DNA"/>
</dbReference>
<evidence type="ECO:0000313" key="9">
    <source>
        <dbReference type="EMBL" id="TPP65877.1"/>
    </source>
</evidence>
<dbReference type="OrthoDB" id="1742084at2759"/>
<evidence type="ECO:0000259" key="8">
    <source>
        <dbReference type="Pfam" id="PF08914"/>
    </source>
</evidence>
<dbReference type="Proteomes" id="UP000316759">
    <property type="component" value="Unassembled WGS sequence"/>
</dbReference>
<dbReference type="GO" id="GO:0070187">
    <property type="term" value="C:shelterin complex"/>
    <property type="evidence" value="ECO:0007669"/>
    <property type="project" value="TreeGrafter"/>
</dbReference>
<feature type="compositionally biased region" description="Basic residues" evidence="7">
    <location>
        <begin position="1302"/>
        <end position="1316"/>
    </location>
</feature>
<feature type="region of interest" description="Disordered" evidence="7">
    <location>
        <begin position="909"/>
        <end position="986"/>
    </location>
</feature>
<accession>A0A504Z5I4</accession>